<dbReference type="EMBL" id="VDEP01000078">
    <property type="protein sequence ID" value="KAA1132576.1"/>
    <property type="molecule type" value="Genomic_DNA"/>
</dbReference>
<gene>
    <name evidence="1" type="ORF">PGTUg99_008694</name>
</gene>
<evidence type="ECO:0000313" key="2">
    <source>
        <dbReference type="Proteomes" id="UP000325313"/>
    </source>
</evidence>
<reference evidence="1 2" key="1">
    <citation type="submission" date="2019-05" db="EMBL/GenBank/DDBJ databases">
        <title>Emergence of the Ug99 lineage of the wheat stem rust pathogen through somatic hybridization.</title>
        <authorList>
            <person name="Li F."/>
            <person name="Upadhyaya N.M."/>
            <person name="Sperschneider J."/>
            <person name="Matny O."/>
            <person name="Nguyen-Phuc H."/>
            <person name="Mago R."/>
            <person name="Raley C."/>
            <person name="Miller M.E."/>
            <person name="Silverstein K.A.T."/>
            <person name="Henningsen E."/>
            <person name="Hirsch C.D."/>
            <person name="Visser B."/>
            <person name="Pretorius Z.A."/>
            <person name="Steffenson B.J."/>
            <person name="Schwessinger B."/>
            <person name="Dodds P.N."/>
            <person name="Figueroa M."/>
        </authorList>
    </citation>
    <scope>NUCLEOTIDE SEQUENCE [LARGE SCALE GENOMIC DNA]</scope>
    <source>
        <strain evidence="1 2">Ug99</strain>
    </source>
</reference>
<protein>
    <submittedName>
        <fullName evidence="1">Uncharacterized protein</fullName>
    </submittedName>
</protein>
<dbReference type="AlphaFoldDB" id="A0A5B0S361"/>
<sequence length="169" mass="18942">MGYPIRPGLAFHIVTVWANFASHLHHIEGELNSGTGRCPYNSYDTLQRSSWIWSKSHQAHDKNLFCQFVMNNSSTNQKCLTNQRQQYSRSAVPSHGYITSKYSGTTEKGWGVGLTESLTFPSTCKVKIRLGCCRNSAETAKFDIMIKPLLRLAASAGETQRQLTVSCTY</sequence>
<proteinExistence type="predicted"/>
<organism evidence="1 2">
    <name type="scientific">Puccinia graminis f. sp. tritici</name>
    <dbReference type="NCBI Taxonomy" id="56615"/>
    <lineage>
        <taxon>Eukaryota</taxon>
        <taxon>Fungi</taxon>
        <taxon>Dikarya</taxon>
        <taxon>Basidiomycota</taxon>
        <taxon>Pucciniomycotina</taxon>
        <taxon>Pucciniomycetes</taxon>
        <taxon>Pucciniales</taxon>
        <taxon>Pucciniaceae</taxon>
        <taxon>Puccinia</taxon>
    </lineage>
</organism>
<dbReference type="Proteomes" id="UP000325313">
    <property type="component" value="Unassembled WGS sequence"/>
</dbReference>
<comment type="caution">
    <text evidence="1">The sequence shown here is derived from an EMBL/GenBank/DDBJ whole genome shotgun (WGS) entry which is preliminary data.</text>
</comment>
<name>A0A5B0S361_PUCGR</name>
<evidence type="ECO:0000313" key="1">
    <source>
        <dbReference type="EMBL" id="KAA1132576.1"/>
    </source>
</evidence>
<accession>A0A5B0S361</accession>